<evidence type="ECO:0000313" key="3">
    <source>
        <dbReference type="RefSeq" id="XP_027205978.1"/>
    </source>
</evidence>
<name>A0A6P6YKB7_DERPT</name>
<organism evidence="2 3">
    <name type="scientific">Dermatophagoides pteronyssinus</name>
    <name type="common">European house dust mite</name>
    <dbReference type="NCBI Taxonomy" id="6956"/>
    <lineage>
        <taxon>Eukaryota</taxon>
        <taxon>Metazoa</taxon>
        <taxon>Ecdysozoa</taxon>
        <taxon>Arthropoda</taxon>
        <taxon>Chelicerata</taxon>
        <taxon>Arachnida</taxon>
        <taxon>Acari</taxon>
        <taxon>Acariformes</taxon>
        <taxon>Sarcoptiformes</taxon>
        <taxon>Astigmata</taxon>
        <taxon>Psoroptidia</taxon>
        <taxon>Analgoidea</taxon>
        <taxon>Pyroglyphidae</taxon>
        <taxon>Dermatophagoidinae</taxon>
        <taxon>Dermatophagoides</taxon>
    </lineage>
</organism>
<feature type="transmembrane region" description="Helical" evidence="1">
    <location>
        <begin position="12"/>
        <end position="31"/>
    </location>
</feature>
<dbReference type="Proteomes" id="UP000515146">
    <property type="component" value="Unplaced"/>
</dbReference>
<keyword evidence="2" id="KW-1185">Reference proteome</keyword>
<dbReference type="OMA" id="TARTRNC"/>
<evidence type="ECO:0000256" key="1">
    <source>
        <dbReference type="SAM" id="Phobius"/>
    </source>
</evidence>
<sequence length="183" mass="21703">MLSIKTKIFYNHYYFLIINMVIMLNSVLTFGQYQLAFAGNNGVRDAILAINAYCDNTCTNPVTHNWIAHCFQQAANHNDQIMQIIRTCTAQRNFVINCNHYSLIQLERCLIHSSYNNLFLIQQHNWSRQCFVRSITARTRNCLRYNYPRLRSYIPQRPIYYQNNYHNFRMNNRGLAAALNVYN</sequence>
<proteinExistence type="predicted"/>
<keyword evidence="1" id="KW-0472">Membrane</keyword>
<dbReference type="KEGG" id="dpte:113799533"/>
<dbReference type="GeneID" id="113799533"/>
<gene>
    <name evidence="3" type="primary">LOC113799533</name>
</gene>
<keyword evidence="1" id="KW-1133">Transmembrane helix</keyword>
<accession>A0A6P6YKB7</accession>
<evidence type="ECO:0000313" key="2">
    <source>
        <dbReference type="Proteomes" id="UP000515146"/>
    </source>
</evidence>
<dbReference type="OrthoDB" id="6514840at2759"/>
<reference evidence="3" key="1">
    <citation type="submission" date="2025-08" db="UniProtKB">
        <authorList>
            <consortium name="RefSeq"/>
        </authorList>
    </citation>
    <scope>IDENTIFICATION</scope>
    <source>
        <strain evidence="3">Airmid</strain>
    </source>
</reference>
<dbReference type="AlphaFoldDB" id="A0A6P6YKB7"/>
<dbReference type="InParanoid" id="A0A6P6YKB7"/>
<protein>
    <submittedName>
        <fullName evidence="3">Uncharacterized protein LOC113799533</fullName>
    </submittedName>
</protein>
<dbReference type="RefSeq" id="XP_027205978.1">
    <property type="nucleotide sequence ID" value="XM_027350177.1"/>
</dbReference>
<keyword evidence="1" id="KW-0812">Transmembrane</keyword>